<dbReference type="Proteomes" id="UP000694562">
    <property type="component" value="Unplaced"/>
</dbReference>
<evidence type="ECO:0000256" key="4">
    <source>
        <dbReference type="ARBA" id="ARBA00022729"/>
    </source>
</evidence>
<feature type="transmembrane region" description="Helical" evidence="13">
    <location>
        <begin position="478"/>
        <end position="502"/>
    </location>
</feature>
<dbReference type="PANTHER" id="PTHR14162">
    <property type="entry name" value="MUCOSAL ADDRESSIN CELL ADHESION MOLECULE-1"/>
    <property type="match status" value="1"/>
</dbReference>
<evidence type="ECO:0000256" key="10">
    <source>
        <dbReference type="ARBA" id="ARBA00023180"/>
    </source>
</evidence>
<evidence type="ECO:0000256" key="7">
    <source>
        <dbReference type="ARBA" id="ARBA00022989"/>
    </source>
</evidence>
<feature type="region of interest" description="Disordered" evidence="12">
    <location>
        <begin position="260"/>
        <end position="387"/>
    </location>
</feature>
<dbReference type="InterPro" id="IPR037413">
    <property type="entry name" value="MADCAM1"/>
</dbReference>
<dbReference type="InterPro" id="IPR003599">
    <property type="entry name" value="Ig_sub"/>
</dbReference>
<keyword evidence="7 13" id="KW-1133">Transmembrane helix</keyword>
<dbReference type="InterPro" id="IPR013783">
    <property type="entry name" value="Ig-like_fold"/>
</dbReference>
<dbReference type="Pfam" id="PF03921">
    <property type="entry name" value="ICAM_N"/>
    <property type="match status" value="1"/>
</dbReference>
<keyword evidence="9" id="KW-1015">Disulfide bond</keyword>
<dbReference type="OMA" id="RALRIEC"/>
<dbReference type="GO" id="GO:0098640">
    <property type="term" value="F:integrin binding involved in cell-matrix adhesion"/>
    <property type="evidence" value="ECO:0007669"/>
    <property type="project" value="InterPro"/>
</dbReference>
<dbReference type="InterPro" id="IPR003597">
    <property type="entry name" value="Ig_C1-set"/>
</dbReference>
<dbReference type="OrthoDB" id="9907246at2759"/>
<keyword evidence="4" id="KW-0732">Signal</keyword>
<feature type="compositionally biased region" description="Polar residues" evidence="12">
    <location>
        <begin position="260"/>
        <end position="276"/>
    </location>
</feature>
<sequence length="517" mass="54394">MRRAARRRQPWTAAFAPWRREGRKTSPCCLPAPPPPLRVMEPAPLLLILGLLRGCSGRPADKLVVMPREPVVQYGGSAQLNCSLACAGGTVQWKGLDTNLGSITSFPSHSILHIDSAEVAVEGTKICQGTCHGQYYQHTVNLKVYALPDSLQLEADPCALEPGQPASLRCSARQVYPFQGLVLTWYRGDQALGEANLDVTETDEGLFDIVSTLPVAGKDVGEGVEFRCEVTLSIQQETFTRAASLVASAGAVTEQPVAVATSTGSPQRMTAMTGTPSAAGPMTTAALPLGPSVPTHDPPAALTSTPREPDTETILELTAAADPPSTEDPAPQDLITGSPTACPATTTPPGSVTVSPPAEAQGTAADSVGQGSPLAEKGTGPSVGTAPTCSLRIWSLPPNGTRGKALRIECCAQCAENATVRWLQTPVALSQYREEAAGSSSTLRLDHAELQHQGHYQCILLGHPSQVVSLQVMVLDDVFSVGPAAAMGTTVSLLGLIVTGIVSHRLWKHFRSQYELP</sequence>
<dbReference type="PANTHER" id="PTHR14162:SF1">
    <property type="entry name" value="MUCOSAL ADDRESSIN CELL ADHESION MOLECULE 1"/>
    <property type="match status" value="1"/>
</dbReference>
<reference evidence="15" key="1">
    <citation type="submission" date="2025-08" db="UniProtKB">
        <authorList>
            <consortium name="Ensembl"/>
        </authorList>
    </citation>
    <scope>IDENTIFICATION</scope>
</reference>
<dbReference type="PRINTS" id="PR01472">
    <property type="entry name" value="ICAMVCAM1"/>
</dbReference>
<keyword evidence="11" id="KW-0393">Immunoglobulin domain</keyword>
<evidence type="ECO:0000256" key="12">
    <source>
        <dbReference type="SAM" id="MobiDB-lite"/>
    </source>
</evidence>
<evidence type="ECO:0000256" key="11">
    <source>
        <dbReference type="ARBA" id="ARBA00023319"/>
    </source>
</evidence>
<keyword evidence="3 13" id="KW-0812">Transmembrane</keyword>
<dbReference type="GO" id="GO:0034113">
    <property type="term" value="P:heterotypic cell-cell adhesion"/>
    <property type="evidence" value="ECO:0007669"/>
    <property type="project" value="TreeGrafter"/>
</dbReference>
<dbReference type="SUPFAM" id="SSF48726">
    <property type="entry name" value="Immunoglobulin"/>
    <property type="match status" value="3"/>
</dbReference>
<comment type="subcellular location">
    <subcellularLocation>
        <location evidence="1">Membrane</location>
        <topology evidence="1">Single-pass type I membrane protein</topology>
    </subcellularLocation>
</comment>
<feature type="domain" description="Ig-like" evidence="14">
    <location>
        <begin position="381"/>
        <end position="469"/>
    </location>
</feature>
<keyword evidence="6" id="KW-0130">Cell adhesion</keyword>
<evidence type="ECO:0000256" key="9">
    <source>
        <dbReference type="ARBA" id="ARBA00023157"/>
    </source>
</evidence>
<protein>
    <recommendedName>
        <fullName evidence="14">Ig-like domain-containing protein</fullName>
    </recommendedName>
</protein>
<feature type="domain" description="Ig-like" evidence="14">
    <location>
        <begin position="148"/>
        <end position="240"/>
    </location>
</feature>
<dbReference type="GO" id="GO:2000403">
    <property type="term" value="P:positive regulation of lymphocyte migration"/>
    <property type="evidence" value="ECO:0007669"/>
    <property type="project" value="InterPro"/>
</dbReference>
<dbReference type="InterPro" id="IPR003987">
    <property type="entry name" value="ICAM_VCAM_N"/>
</dbReference>
<comment type="similarity">
    <text evidence="2">Belongs to the immunoglobulin superfamily. ICAM family.</text>
</comment>
<dbReference type="Ensembl" id="ENSFTIT00000006272.1">
    <property type="protein sequence ID" value="ENSFTIP00000005990.1"/>
    <property type="gene ID" value="ENSFTIG00000004141.1"/>
</dbReference>
<dbReference type="AlphaFoldDB" id="A0A8C4U4C2"/>
<keyword evidence="16" id="KW-1185">Reference proteome</keyword>
<name>A0A8C4U4C2_FALTI</name>
<evidence type="ECO:0000256" key="2">
    <source>
        <dbReference type="ARBA" id="ARBA00005925"/>
    </source>
</evidence>
<feature type="compositionally biased region" description="Low complexity" evidence="12">
    <location>
        <begin position="336"/>
        <end position="358"/>
    </location>
</feature>
<organism evidence="15 16">
    <name type="scientific">Falco tinnunculus</name>
    <name type="common">Common kestrel</name>
    <dbReference type="NCBI Taxonomy" id="100819"/>
    <lineage>
        <taxon>Eukaryota</taxon>
        <taxon>Metazoa</taxon>
        <taxon>Chordata</taxon>
        <taxon>Craniata</taxon>
        <taxon>Vertebrata</taxon>
        <taxon>Euteleostomi</taxon>
        <taxon>Archelosauria</taxon>
        <taxon>Archosauria</taxon>
        <taxon>Dinosauria</taxon>
        <taxon>Saurischia</taxon>
        <taxon>Theropoda</taxon>
        <taxon>Coelurosauria</taxon>
        <taxon>Aves</taxon>
        <taxon>Neognathae</taxon>
        <taxon>Neoaves</taxon>
        <taxon>Telluraves</taxon>
        <taxon>Australaves</taxon>
        <taxon>Falconiformes</taxon>
        <taxon>Falconidae</taxon>
        <taxon>Falco</taxon>
    </lineage>
</organism>
<dbReference type="InterPro" id="IPR007110">
    <property type="entry name" value="Ig-like_dom"/>
</dbReference>
<evidence type="ECO:0000259" key="14">
    <source>
        <dbReference type="PROSITE" id="PS50835"/>
    </source>
</evidence>
<dbReference type="GO" id="GO:0007229">
    <property type="term" value="P:integrin-mediated signaling pathway"/>
    <property type="evidence" value="ECO:0007669"/>
    <property type="project" value="InterPro"/>
</dbReference>
<reference evidence="15" key="2">
    <citation type="submission" date="2025-09" db="UniProtKB">
        <authorList>
            <consortium name="Ensembl"/>
        </authorList>
    </citation>
    <scope>IDENTIFICATION</scope>
</reference>
<dbReference type="SMART" id="SM00409">
    <property type="entry name" value="IG"/>
    <property type="match status" value="3"/>
</dbReference>
<evidence type="ECO:0000313" key="16">
    <source>
        <dbReference type="Proteomes" id="UP000694562"/>
    </source>
</evidence>
<dbReference type="PROSITE" id="PS50835">
    <property type="entry name" value="IG_LIKE"/>
    <property type="match status" value="2"/>
</dbReference>
<evidence type="ECO:0000256" key="13">
    <source>
        <dbReference type="SAM" id="Phobius"/>
    </source>
</evidence>
<dbReference type="GO" id="GO:0016020">
    <property type="term" value="C:membrane"/>
    <property type="evidence" value="ECO:0007669"/>
    <property type="project" value="UniProtKB-SubCell"/>
</dbReference>
<evidence type="ECO:0000256" key="1">
    <source>
        <dbReference type="ARBA" id="ARBA00004479"/>
    </source>
</evidence>
<evidence type="ECO:0000256" key="3">
    <source>
        <dbReference type="ARBA" id="ARBA00022692"/>
    </source>
</evidence>
<keyword evidence="5" id="KW-0677">Repeat</keyword>
<evidence type="ECO:0000256" key="6">
    <source>
        <dbReference type="ARBA" id="ARBA00022889"/>
    </source>
</evidence>
<dbReference type="Pfam" id="PF07654">
    <property type="entry name" value="C1-set"/>
    <property type="match status" value="1"/>
</dbReference>
<dbReference type="InterPro" id="IPR013768">
    <property type="entry name" value="ICAM_N"/>
</dbReference>
<evidence type="ECO:0000256" key="8">
    <source>
        <dbReference type="ARBA" id="ARBA00023136"/>
    </source>
</evidence>
<keyword evidence="10" id="KW-0325">Glycoprotein</keyword>
<evidence type="ECO:0000313" key="15">
    <source>
        <dbReference type="Ensembl" id="ENSFTIP00000005990.1"/>
    </source>
</evidence>
<dbReference type="Gene3D" id="2.60.40.10">
    <property type="entry name" value="Immunoglobulins"/>
    <property type="match status" value="3"/>
</dbReference>
<dbReference type="GO" id="GO:0050901">
    <property type="term" value="P:leukocyte tethering or rolling"/>
    <property type="evidence" value="ECO:0007669"/>
    <property type="project" value="TreeGrafter"/>
</dbReference>
<evidence type="ECO:0000256" key="5">
    <source>
        <dbReference type="ARBA" id="ARBA00022737"/>
    </source>
</evidence>
<proteinExistence type="inferred from homology"/>
<dbReference type="InterPro" id="IPR036179">
    <property type="entry name" value="Ig-like_dom_sf"/>
</dbReference>
<accession>A0A8C4U4C2</accession>
<dbReference type="FunFam" id="2.60.40.10:FF:000194">
    <property type="entry name" value="Intercellular adhesion molecule 1"/>
    <property type="match status" value="1"/>
</dbReference>
<keyword evidence="8 13" id="KW-0472">Membrane</keyword>